<organism evidence="2 3">
    <name type="scientific">Dictyobacter kobayashii</name>
    <dbReference type="NCBI Taxonomy" id="2014872"/>
    <lineage>
        <taxon>Bacteria</taxon>
        <taxon>Bacillati</taxon>
        <taxon>Chloroflexota</taxon>
        <taxon>Ktedonobacteria</taxon>
        <taxon>Ktedonobacterales</taxon>
        <taxon>Dictyobacteraceae</taxon>
        <taxon>Dictyobacter</taxon>
    </lineage>
</organism>
<dbReference type="Gene3D" id="3.40.630.30">
    <property type="match status" value="1"/>
</dbReference>
<dbReference type="PROSITE" id="PS51186">
    <property type="entry name" value="GNAT"/>
    <property type="match status" value="1"/>
</dbReference>
<reference evidence="3" key="1">
    <citation type="submission" date="2018-12" db="EMBL/GenBank/DDBJ databases">
        <title>Tengunoibacter tsumagoiensis gen. nov., sp. nov., Dictyobacter kobayashii sp. nov., D. alpinus sp. nov., and D. joshuensis sp. nov. and description of Dictyobacteraceae fam. nov. within the order Ktedonobacterales isolated from Tengu-no-mugimeshi.</title>
        <authorList>
            <person name="Wang C.M."/>
            <person name="Zheng Y."/>
            <person name="Sakai Y."/>
            <person name="Toyoda A."/>
            <person name="Minakuchi Y."/>
            <person name="Abe K."/>
            <person name="Yokota A."/>
            <person name="Yabe S."/>
        </authorList>
    </citation>
    <scope>NUCLEOTIDE SEQUENCE [LARGE SCALE GENOMIC DNA]</scope>
    <source>
        <strain evidence="3">Uno11</strain>
    </source>
</reference>
<dbReference type="PANTHER" id="PTHR39173:SF1">
    <property type="entry name" value="ACETYLTRANSFERASE"/>
    <property type="match status" value="1"/>
</dbReference>
<evidence type="ECO:0000313" key="2">
    <source>
        <dbReference type="EMBL" id="GCE24123.1"/>
    </source>
</evidence>
<keyword evidence="3" id="KW-1185">Reference proteome</keyword>
<evidence type="ECO:0000313" key="3">
    <source>
        <dbReference type="Proteomes" id="UP000287188"/>
    </source>
</evidence>
<dbReference type="PANTHER" id="PTHR39173">
    <property type="entry name" value="ACETYLTRANSFERASE"/>
    <property type="match status" value="1"/>
</dbReference>
<sequence length="199" mass="22253">MNAPEKLELIKPSIEYSAQYLAMVDEGIETGEGYGYNNVELAREDFAAFVQELEDESQGIGLPTGLPAQQTYFLLKEGQMVVGEIRFRPAITPPYEKYNGHIAYNIRPSQRGKGYATRQLALVLQEARKLGLPFVTLTVENDNPASVRVIQKNGGKLLQTIENPLKVQVREREGRWVVEDVKEAGVTSNLYLIELASPQ</sequence>
<feature type="domain" description="N-acetyltransferase" evidence="1">
    <location>
        <begin position="36"/>
        <end position="170"/>
    </location>
</feature>
<dbReference type="InterPro" id="IPR000182">
    <property type="entry name" value="GNAT_dom"/>
</dbReference>
<dbReference type="Proteomes" id="UP000287188">
    <property type="component" value="Unassembled WGS sequence"/>
</dbReference>
<protein>
    <recommendedName>
        <fullName evidence="1">N-acetyltransferase domain-containing protein</fullName>
    </recommendedName>
</protein>
<proteinExistence type="predicted"/>
<dbReference type="OrthoDB" id="9797989at2"/>
<dbReference type="CDD" id="cd04301">
    <property type="entry name" value="NAT_SF"/>
    <property type="match status" value="1"/>
</dbReference>
<dbReference type="RefSeq" id="WP_126557394.1">
    <property type="nucleotide sequence ID" value="NZ_BIFS01000002.1"/>
</dbReference>
<dbReference type="AlphaFoldDB" id="A0A402AYI6"/>
<dbReference type="InterPro" id="IPR016181">
    <property type="entry name" value="Acyl_CoA_acyltransferase"/>
</dbReference>
<name>A0A402AYI6_9CHLR</name>
<dbReference type="EMBL" id="BIFS01000002">
    <property type="protein sequence ID" value="GCE24123.1"/>
    <property type="molecule type" value="Genomic_DNA"/>
</dbReference>
<accession>A0A402AYI6</accession>
<dbReference type="Pfam" id="PF13302">
    <property type="entry name" value="Acetyltransf_3"/>
    <property type="match status" value="1"/>
</dbReference>
<comment type="caution">
    <text evidence="2">The sequence shown here is derived from an EMBL/GenBank/DDBJ whole genome shotgun (WGS) entry which is preliminary data.</text>
</comment>
<dbReference type="GO" id="GO:0016747">
    <property type="term" value="F:acyltransferase activity, transferring groups other than amino-acyl groups"/>
    <property type="evidence" value="ECO:0007669"/>
    <property type="project" value="InterPro"/>
</dbReference>
<dbReference type="SUPFAM" id="SSF55729">
    <property type="entry name" value="Acyl-CoA N-acyltransferases (Nat)"/>
    <property type="match status" value="1"/>
</dbReference>
<evidence type="ECO:0000259" key="1">
    <source>
        <dbReference type="PROSITE" id="PS51186"/>
    </source>
</evidence>
<gene>
    <name evidence="2" type="ORF">KDK_79230</name>
</gene>